<dbReference type="EMBL" id="FZNT01000010">
    <property type="protein sequence ID" value="SNR72521.1"/>
    <property type="molecule type" value="Genomic_DNA"/>
</dbReference>
<keyword evidence="3" id="KW-0732">Signal</keyword>
<evidence type="ECO:0008006" key="6">
    <source>
        <dbReference type="Google" id="ProtNLM"/>
    </source>
</evidence>
<gene>
    <name evidence="4" type="ORF">SAMN06265371_11033</name>
</gene>
<feature type="chain" id="PRO_5012760104" description="Carbohydrate-binding family V/XII" evidence="3">
    <location>
        <begin position="26"/>
        <end position="714"/>
    </location>
</feature>
<feature type="compositionally biased region" description="Low complexity" evidence="2">
    <location>
        <begin position="692"/>
        <end position="714"/>
    </location>
</feature>
<protein>
    <recommendedName>
        <fullName evidence="6">Carbohydrate-binding family V/XII</fullName>
    </recommendedName>
</protein>
<dbReference type="PANTHER" id="PTHR44826:SF3">
    <property type="entry name" value="SPORE COAT PROTEIN SP85"/>
    <property type="match status" value="1"/>
</dbReference>
<name>A0A238YP92_9FLAO</name>
<sequence>MKIFFKNIKIIGFLFFMLTTIVVSAQETNSTWPKDIKSGDYIITLYNPENESYLDNKLISNIAFAIKKDGNEPIFGMLWTTSILDVDRTTRIASLASVKIDEVKLSEEISENDKKAFETLINNEIPKWNIEFPLDEFIESLKQVTVNTSELNNEAPTIVFSNEPAVLILIDGEPKLKAAESGYELVENSDTFIIKKLKSNTFYLKGGQFWYTAKQVIGPWTTIDKVPSKIKKIAKKAQTNDKDSEDEYTGEAPKVIVASPPTELIVFEGEPKFTPIQKTNLLFIENTGSNIFMNITNQTYYILLSGRWFTTKDLKAKWTYIASEKLPEDFKNIGSDSTKAEVLSSVAGTKEAKNAIYDAQIPQTAAVKRDTKASTVTYNGSPEFQNIENLELQYAVNTESDVFKDNNTYYLCDNAVWFKSSSPNGPWQVADERPSEVEKIPADNPKYNTKYVYIYETSPTVVYVGYTPGYYGSYVYGPTVVYGTGFYYNPWYRGFYYPRHYTYGFSIRYSPWYGWSFGFGFGSPYGWYGHSYWGYHRHHWGPPYYRPPYHRPPHHRPPNHRPPNHGENRPRPRPSQPIYKDRDGIKDYTRPAQRPSTQPSTRPSTRPSTQPSTRPSTRPSTQPSTRPSTRPSTQPSTRPSTRPSTQPSTRPSTRPSTQPSTRPSTRPSYTPNTRPSTRPSTPSYRPAPRPTSRPTARPSTPSRSRPASTGMRRG</sequence>
<dbReference type="PANTHER" id="PTHR44826">
    <property type="entry name" value="SPORE COAT PROTEIN SP85"/>
    <property type="match status" value="1"/>
</dbReference>
<dbReference type="AlphaFoldDB" id="A0A238YP92"/>
<dbReference type="InterPro" id="IPR051860">
    <property type="entry name" value="Plasmodium_CSP_Invasion"/>
</dbReference>
<evidence type="ECO:0000313" key="5">
    <source>
        <dbReference type="Proteomes" id="UP000198384"/>
    </source>
</evidence>
<feature type="compositionally biased region" description="Low complexity" evidence="2">
    <location>
        <begin position="593"/>
        <end position="684"/>
    </location>
</feature>
<evidence type="ECO:0000256" key="2">
    <source>
        <dbReference type="SAM" id="MobiDB-lite"/>
    </source>
</evidence>
<feature type="region of interest" description="Disordered" evidence="2">
    <location>
        <begin position="551"/>
        <end position="714"/>
    </location>
</feature>
<keyword evidence="1" id="KW-0677">Repeat</keyword>
<feature type="compositionally biased region" description="Basic and acidic residues" evidence="2">
    <location>
        <begin position="579"/>
        <end position="589"/>
    </location>
</feature>
<dbReference type="Proteomes" id="UP000198384">
    <property type="component" value="Unassembled WGS sequence"/>
</dbReference>
<organism evidence="4 5">
    <name type="scientific">Lutibacter agarilyticus</name>
    <dbReference type="NCBI Taxonomy" id="1109740"/>
    <lineage>
        <taxon>Bacteria</taxon>
        <taxon>Pseudomonadati</taxon>
        <taxon>Bacteroidota</taxon>
        <taxon>Flavobacteriia</taxon>
        <taxon>Flavobacteriales</taxon>
        <taxon>Flavobacteriaceae</taxon>
        <taxon>Lutibacter</taxon>
    </lineage>
</organism>
<accession>A0A238YP92</accession>
<keyword evidence="5" id="KW-1185">Reference proteome</keyword>
<evidence type="ECO:0000313" key="4">
    <source>
        <dbReference type="EMBL" id="SNR72521.1"/>
    </source>
</evidence>
<evidence type="ECO:0000256" key="3">
    <source>
        <dbReference type="SAM" id="SignalP"/>
    </source>
</evidence>
<reference evidence="4 5" key="1">
    <citation type="submission" date="2017-06" db="EMBL/GenBank/DDBJ databases">
        <authorList>
            <person name="Kim H.J."/>
            <person name="Triplett B.A."/>
        </authorList>
    </citation>
    <scope>NUCLEOTIDE SEQUENCE [LARGE SCALE GENOMIC DNA]</scope>
    <source>
        <strain evidence="4 5">DSM 29150</strain>
    </source>
</reference>
<feature type="compositionally biased region" description="Basic residues" evidence="2">
    <location>
        <begin position="551"/>
        <end position="563"/>
    </location>
</feature>
<feature type="signal peptide" evidence="3">
    <location>
        <begin position="1"/>
        <end position="25"/>
    </location>
</feature>
<proteinExistence type="predicted"/>
<dbReference type="PRINTS" id="PR01217">
    <property type="entry name" value="PRICHEXTENSN"/>
</dbReference>
<evidence type="ECO:0000256" key="1">
    <source>
        <dbReference type="ARBA" id="ARBA00022737"/>
    </source>
</evidence>